<protein>
    <submittedName>
        <fullName evidence="2">Uncharacterized protein</fullName>
    </submittedName>
</protein>
<keyword evidence="1" id="KW-1133">Transmembrane helix</keyword>
<reference evidence="2 3" key="1">
    <citation type="submission" date="2016-10" db="EMBL/GenBank/DDBJ databases">
        <authorList>
            <person name="Varghese N."/>
            <person name="Submissions S."/>
        </authorList>
    </citation>
    <scope>NUCLEOTIDE SEQUENCE [LARGE SCALE GENOMIC DNA]</scope>
    <source>
        <strain evidence="2 3">TC-13</strain>
    </source>
</reference>
<dbReference type="RefSeq" id="WP_089987390.1">
    <property type="nucleotide sequence ID" value="NZ_BJOM01000047.1"/>
</dbReference>
<evidence type="ECO:0000313" key="2">
    <source>
        <dbReference type="EMBL" id="SER85059.1"/>
    </source>
</evidence>
<keyword evidence="1" id="KW-0812">Transmembrane</keyword>
<comment type="caution">
    <text evidence="2">The sequence shown here is derived from an EMBL/GenBank/DDBJ whole genome shotgun (WGS) entry which is preliminary data.</text>
</comment>
<name>A0A1H9SL98_9BACI</name>
<keyword evidence="1" id="KW-0472">Membrane</keyword>
<dbReference type="Proteomes" id="UP000199410">
    <property type="component" value="Unassembled WGS sequence"/>
</dbReference>
<accession>A0A1H9SL98</accession>
<dbReference type="AlphaFoldDB" id="A0A1H9SL98"/>
<dbReference type="EMBL" id="FOEL01000029">
    <property type="protein sequence ID" value="SER85059.1"/>
    <property type="molecule type" value="Genomic_DNA"/>
</dbReference>
<sequence>MNNCPNCLASNPFKKVYRDGLVFVKCEFCNTIFEDTSTRKTRESRELSGSIRNEVQNKAPTETDFLSFGMFTVMKKIAIVVALALVVAVGTFYIYTNIIDSRYEKEEFLYGFPVPKDVEIKSKGKIGSVSSYIITWDRVSGKRIPIDYKLIIMKNGWKIKKEGDSELDGIAYHAVKYKKGDVFVSMVIRDPDSLTFTGVSVN</sequence>
<organism evidence="2 3">
    <name type="scientific">Lysinibacillus fusiformis</name>
    <dbReference type="NCBI Taxonomy" id="28031"/>
    <lineage>
        <taxon>Bacteria</taxon>
        <taxon>Bacillati</taxon>
        <taxon>Bacillota</taxon>
        <taxon>Bacilli</taxon>
        <taxon>Bacillales</taxon>
        <taxon>Bacillaceae</taxon>
        <taxon>Lysinibacillus</taxon>
    </lineage>
</organism>
<feature type="transmembrane region" description="Helical" evidence="1">
    <location>
        <begin position="77"/>
        <end position="95"/>
    </location>
</feature>
<gene>
    <name evidence="2" type="ORF">SAMN02787113_04743</name>
</gene>
<evidence type="ECO:0000313" key="3">
    <source>
        <dbReference type="Proteomes" id="UP000199410"/>
    </source>
</evidence>
<proteinExistence type="predicted"/>
<evidence type="ECO:0000256" key="1">
    <source>
        <dbReference type="SAM" id="Phobius"/>
    </source>
</evidence>